<reference evidence="1" key="2">
    <citation type="submission" date="2016-06" db="EMBL/GenBank/DDBJ databases">
        <title>The genome of a short-lived fish provides insights into sex chromosome evolution and the genetic control of aging.</title>
        <authorList>
            <person name="Reichwald K."/>
            <person name="Felder M."/>
            <person name="Petzold A."/>
            <person name="Koch P."/>
            <person name="Groth M."/>
            <person name="Platzer M."/>
        </authorList>
    </citation>
    <scope>NUCLEOTIDE SEQUENCE</scope>
    <source>
        <tissue evidence="1">Brain</tissue>
    </source>
</reference>
<name>A0A1A8KC41_NOTKU</name>
<organism evidence="1">
    <name type="scientific">Nothobranchius kuhntae</name>
    <name type="common">Beira killifish</name>
    <dbReference type="NCBI Taxonomy" id="321403"/>
    <lineage>
        <taxon>Eukaryota</taxon>
        <taxon>Metazoa</taxon>
        <taxon>Chordata</taxon>
        <taxon>Craniata</taxon>
        <taxon>Vertebrata</taxon>
        <taxon>Euteleostomi</taxon>
        <taxon>Actinopterygii</taxon>
        <taxon>Neopterygii</taxon>
        <taxon>Teleostei</taxon>
        <taxon>Neoteleostei</taxon>
        <taxon>Acanthomorphata</taxon>
        <taxon>Ovalentaria</taxon>
        <taxon>Atherinomorphae</taxon>
        <taxon>Cyprinodontiformes</taxon>
        <taxon>Nothobranchiidae</taxon>
        <taxon>Nothobranchius</taxon>
    </lineage>
</organism>
<dbReference type="EMBL" id="HAEE01009935">
    <property type="protein sequence ID" value="SBR29985.1"/>
    <property type="molecule type" value="Transcribed_RNA"/>
</dbReference>
<reference evidence="1" key="1">
    <citation type="submission" date="2016-05" db="EMBL/GenBank/DDBJ databases">
        <authorList>
            <person name="Lavstsen T."/>
            <person name="Jespersen J.S."/>
        </authorList>
    </citation>
    <scope>NUCLEOTIDE SEQUENCE</scope>
    <source>
        <tissue evidence="1">Brain</tissue>
    </source>
</reference>
<feature type="non-terminal residue" evidence="1">
    <location>
        <position position="50"/>
    </location>
</feature>
<accession>A0A1A8KC41</accession>
<protein>
    <submittedName>
        <fullName evidence="1">Uncharacterized protein</fullName>
    </submittedName>
</protein>
<proteinExistence type="predicted"/>
<evidence type="ECO:0000313" key="1">
    <source>
        <dbReference type="EMBL" id="SBR29985.1"/>
    </source>
</evidence>
<dbReference type="AlphaFoldDB" id="A0A1A8KC41"/>
<sequence>RRWMVLFCYLLTVDLTALVTVWHPEMVSFYLQFDLFSSRSCGDISLKWSL</sequence>
<feature type="non-terminal residue" evidence="1">
    <location>
        <position position="1"/>
    </location>
</feature>
<gene>
    <name evidence="1" type="primary">CU457778.1</name>
</gene>